<organism evidence="4 5">
    <name type="scientific">Amphimedon queenslandica</name>
    <name type="common">Sponge</name>
    <dbReference type="NCBI Taxonomy" id="400682"/>
    <lineage>
        <taxon>Eukaryota</taxon>
        <taxon>Metazoa</taxon>
        <taxon>Porifera</taxon>
        <taxon>Demospongiae</taxon>
        <taxon>Heteroscleromorpha</taxon>
        <taxon>Haplosclerida</taxon>
        <taxon>Niphatidae</taxon>
        <taxon>Amphimedon</taxon>
    </lineage>
</organism>
<accession>A0AAN0IXZ4</accession>
<feature type="region of interest" description="Disordered" evidence="2">
    <location>
        <begin position="101"/>
        <end position="123"/>
    </location>
</feature>
<dbReference type="InterPro" id="IPR001683">
    <property type="entry name" value="PX_dom"/>
</dbReference>
<dbReference type="PANTHER" id="PTHR10555:SF170">
    <property type="entry name" value="FI18122P1"/>
    <property type="match status" value="1"/>
</dbReference>
<reference evidence="4" key="2">
    <citation type="submission" date="2024-06" db="UniProtKB">
        <authorList>
            <consortium name="EnsemblMetazoa"/>
        </authorList>
    </citation>
    <scope>IDENTIFICATION</scope>
</reference>
<keyword evidence="1" id="KW-0175">Coiled coil</keyword>
<dbReference type="SUPFAM" id="SSF64268">
    <property type="entry name" value="PX domain"/>
    <property type="match status" value="1"/>
</dbReference>
<dbReference type="Proteomes" id="UP000007879">
    <property type="component" value="Unassembled WGS sequence"/>
</dbReference>
<feature type="region of interest" description="Disordered" evidence="2">
    <location>
        <begin position="163"/>
        <end position="252"/>
    </location>
</feature>
<feature type="domain" description="PX" evidence="3">
    <location>
        <begin position="282"/>
        <end position="352"/>
    </location>
</feature>
<dbReference type="RefSeq" id="XP_019849649.1">
    <property type="nucleotide sequence ID" value="XM_019994090.1"/>
</dbReference>
<dbReference type="AlphaFoldDB" id="A0AAN0IXZ4"/>
<feature type="compositionally biased region" description="Basic and acidic residues" evidence="2">
    <location>
        <begin position="202"/>
        <end position="211"/>
    </location>
</feature>
<dbReference type="Gene3D" id="3.30.1520.10">
    <property type="entry name" value="Phox-like domain"/>
    <property type="match status" value="1"/>
</dbReference>
<dbReference type="GO" id="GO:0034498">
    <property type="term" value="P:early endosome to Golgi transport"/>
    <property type="evidence" value="ECO:0007669"/>
    <property type="project" value="TreeGrafter"/>
</dbReference>
<dbReference type="EnsemblMetazoa" id="XM_019994090.1">
    <property type="protein sequence ID" value="XP_019849649.1"/>
    <property type="gene ID" value="LOC105311978"/>
</dbReference>
<sequence length="434" mass="48430">MSEDKKKDEKRNLKELNDLLKQKDADKQQLQASYDEALQALADSEAKRETAERELKIAQDQMATMWKELESLHQRLDGSHPRPNPVSTSSVIVSVSPQSNVAQSYTTNTPSAKTTSNISSPHHLCPVTSPSVISTASPSQEANGPIELCCTLCNEKIRSGTVPLVPTPTPTPSNSPAHSAPKTKTSYRLWPFGGGNSHHKTRLNDLNDHSKVCSSKLKSTSPSPPTHSPKQQRKLQSRGSSPKIQPEKRSSSLIVNVTRTPTAATDLAPFKVVTWTNMTSQFSSESYEVYRSAGDFQWLHDVLQDNCPERAVPPLRTTISLDATVSEYQRFLSRLVAHKTLRTEQSFIVFLTGTIEELRVLRAKFRPHLPSEESLQYRPTQGRDTSSGALVATKDYLHSLENNLLGLVHHLQQRTTNDTQREGIMLCRKFELKF</sequence>
<reference evidence="5" key="1">
    <citation type="journal article" date="2010" name="Nature">
        <title>The Amphimedon queenslandica genome and the evolution of animal complexity.</title>
        <authorList>
            <person name="Srivastava M."/>
            <person name="Simakov O."/>
            <person name="Chapman J."/>
            <person name="Fahey B."/>
            <person name="Gauthier M.E."/>
            <person name="Mitros T."/>
            <person name="Richards G.S."/>
            <person name="Conaco C."/>
            <person name="Dacre M."/>
            <person name="Hellsten U."/>
            <person name="Larroux C."/>
            <person name="Putnam N.H."/>
            <person name="Stanke M."/>
            <person name="Adamska M."/>
            <person name="Darling A."/>
            <person name="Degnan S.M."/>
            <person name="Oakley T.H."/>
            <person name="Plachetzki D.C."/>
            <person name="Zhai Y."/>
            <person name="Adamski M."/>
            <person name="Calcino A."/>
            <person name="Cummins S.F."/>
            <person name="Goodstein D.M."/>
            <person name="Harris C."/>
            <person name="Jackson D.J."/>
            <person name="Leys S.P."/>
            <person name="Shu S."/>
            <person name="Woodcroft B.J."/>
            <person name="Vervoort M."/>
            <person name="Kosik K.S."/>
            <person name="Manning G."/>
            <person name="Degnan B.M."/>
            <person name="Rokhsar D.S."/>
        </authorList>
    </citation>
    <scope>NUCLEOTIDE SEQUENCE [LARGE SCALE GENOMIC DNA]</scope>
</reference>
<evidence type="ECO:0000256" key="2">
    <source>
        <dbReference type="SAM" id="MobiDB-lite"/>
    </source>
</evidence>
<keyword evidence="5" id="KW-1185">Reference proteome</keyword>
<dbReference type="GO" id="GO:0005829">
    <property type="term" value="C:cytosol"/>
    <property type="evidence" value="ECO:0007669"/>
    <property type="project" value="GOC"/>
</dbReference>
<evidence type="ECO:0000313" key="4">
    <source>
        <dbReference type="EnsemblMetazoa" id="XP_019849649.1"/>
    </source>
</evidence>
<feature type="coiled-coil region" evidence="1">
    <location>
        <begin position="3"/>
        <end position="61"/>
    </location>
</feature>
<evidence type="ECO:0000259" key="3">
    <source>
        <dbReference type="Pfam" id="PF00787"/>
    </source>
</evidence>
<dbReference type="PANTHER" id="PTHR10555">
    <property type="entry name" value="SORTING NEXIN"/>
    <property type="match status" value="1"/>
</dbReference>
<dbReference type="KEGG" id="aqu:105311978"/>
<evidence type="ECO:0000313" key="5">
    <source>
        <dbReference type="Proteomes" id="UP000007879"/>
    </source>
</evidence>
<dbReference type="GeneID" id="105311978"/>
<protein>
    <recommendedName>
        <fullName evidence="3">PX domain-containing protein</fullName>
    </recommendedName>
</protein>
<dbReference type="GO" id="GO:0010008">
    <property type="term" value="C:endosome membrane"/>
    <property type="evidence" value="ECO:0007669"/>
    <property type="project" value="TreeGrafter"/>
</dbReference>
<name>A0AAN0IXZ4_AMPQE</name>
<dbReference type="InterPro" id="IPR036871">
    <property type="entry name" value="PX_dom_sf"/>
</dbReference>
<dbReference type="GO" id="GO:0035091">
    <property type="term" value="F:phosphatidylinositol binding"/>
    <property type="evidence" value="ECO:0007669"/>
    <property type="project" value="InterPro"/>
</dbReference>
<dbReference type="Pfam" id="PF00787">
    <property type="entry name" value="PX"/>
    <property type="match status" value="1"/>
</dbReference>
<feature type="compositionally biased region" description="Polar residues" evidence="2">
    <location>
        <begin position="102"/>
        <end position="120"/>
    </location>
</feature>
<evidence type="ECO:0000256" key="1">
    <source>
        <dbReference type="SAM" id="Coils"/>
    </source>
</evidence>
<proteinExistence type="predicted"/>